<dbReference type="GO" id="GO:0006308">
    <property type="term" value="P:DNA catabolic process"/>
    <property type="evidence" value="ECO:0007669"/>
    <property type="project" value="InterPro"/>
</dbReference>
<feature type="signal peptide" evidence="9">
    <location>
        <begin position="1"/>
        <end position="18"/>
    </location>
</feature>
<comment type="similarity">
    <text evidence="1">Belongs to the nuclease type I family.</text>
</comment>
<dbReference type="InterPro" id="IPR003154">
    <property type="entry name" value="S1/P1nuclease"/>
</dbReference>
<feature type="compositionally biased region" description="Low complexity" evidence="8">
    <location>
        <begin position="89"/>
        <end position="99"/>
    </location>
</feature>
<dbReference type="GO" id="GO:0004519">
    <property type="term" value="F:endonuclease activity"/>
    <property type="evidence" value="ECO:0007669"/>
    <property type="project" value="UniProtKB-KW"/>
</dbReference>
<feature type="chain" id="PRO_5035457636" description="S1/P1 nuclease" evidence="9">
    <location>
        <begin position="19"/>
        <end position="329"/>
    </location>
</feature>
<evidence type="ECO:0000256" key="5">
    <source>
        <dbReference type="ARBA" id="ARBA00022801"/>
    </source>
</evidence>
<keyword evidence="6" id="KW-1015">Disulfide bond</keyword>
<dbReference type="GO" id="GO:0046872">
    <property type="term" value="F:metal ion binding"/>
    <property type="evidence" value="ECO:0007669"/>
    <property type="project" value="UniProtKB-KW"/>
</dbReference>
<dbReference type="InterPro" id="IPR008947">
    <property type="entry name" value="PLipase_C/P1_nuclease_dom_sf"/>
</dbReference>
<evidence type="ECO:0008006" key="12">
    <source>
        <dbReference type="Google" id="ProtNLM"/>
    </source>
</evidence>
<dbReference type="PANTHER" id="PTHR33146:SF26">
    <property type="entry name" value="ENDONUCLEASE 4"/>
    <property type="match status" value="1"/>
</dbReference>
<sequence>MRSTTSLLLLSALPSAFSWGRLGHDAVAFIAQTTSPPAPSVGPRPSSATPRTNTSPTSPPGPTPTATSLAASSPPPSTTSPPTTPLPPAATSTSNATAGPDGCVVSAIANYTRRVRERRLDAQQRDFALRFLVHFLGDIHQPLHNEVYEAGANGVIITFNNATRNLDATWDTQIPERLRGSYSRPAARLWADYLIARIDQGVYTRDVRSWKRGLNVNDGAGSALRWSNEANEYVCGYVAPKGWDALTGDLATNGYYDRAVPTVELQVARAGVRLAAWLDGLSREGKRDYEVAEVDLSGRDLLPESREYTPAPLRRREEGYGCGCGEHEH</sequence>
<gene>
    <name evidence="10" type="ORF">KVT40_001685</name>
</gene>
<reference evidence="10" key="1">
    <citation type="submission" date="2021-07" db="EMBL/GenBank/DDBJ databases">
        <title>Elsinoe batatas strain:CRI-CJ2 Genome sequencing and assembly.</title>
        <authorList>
            <person name="Huang L."/>
        </authorList>
    </citation>
    <scope>NUCLEOTIDE SEQUENCE</scope>
    <source>
        <strain evidence="10">CRI-CJ2</strain>
    </source>
</reference>
<keyword evidence="9" id="KW-0732">Signal</keyword>
<dbReference type="AlphaFoldDB" id="A0A8K0L960"/>
<comment type="caution">
    <text evidence="10">The sequence shown here is derived from an EMBL/GenBank/DDBJ whole genome shotgun (WGS) entry which is preliminary data.</text>
</comment>
<evidence type="ECO:0000313" key="11">
    <source>
        <dbReference type="Proteomes" id="UP000809789"/>
    </source>
</evidence>
<evidence type="ECO:0000313" key="10">
    <source>
        <dbReference type="EMBL" id="KAG8630066.1"/>
    </source>
</evidence>
<keyword evidence="4" id="KW-0255">Endonuclease</keyword>
<dbReference type="CDD" id="cd11010">
    <property type="entry name" value="S1-P1_nuclease"/>
    <property type="match status" value="1"/>
</dbReference>
<protein>
    <recommendedName>
        <fullName evidence="12">S1/P1 nuclease</fullName>
    </recommendedName>
</protein>
<dbReference type="EMBL" id="JAESVG020000002">
    <property type="protein sequence ID" value="KAG8630066.1"/>
    <property type="molecule type" value="Genomic_DNA"/>
</dbReference>
<evidence type="ECO:0000256" key="4">
    <source>
        <dbReference type="ARBA" id="ARBA00022759"/>
    </source>
</evidence>
<proteinExistence type="inferred from homology"/>
<feature type="region of interest" description="Disordered" evidence="8">
    <location>
        <begin position="34"/>
        <end position="99"/>
    </location>
</feature>
<evidence type="ECO:0000256" key="1">
    <source>
        <dbReference type="ARBA" id="ARBA00009547"/>
    </source>
</evidence>
<evidence type="ECO:0000256" key="9">
    <source>
        <dbReference type="SAM" id="SignalP"/>
    </source>
</evidence>
<dbReference type="PANTHER" id="PTHR33146">
    <property type="entry name" value="ENDONUCLEASE 4"/>
    <property type="match status" value="1"/>
</dbReference>
<dbReference type="OrthoDB" id="441446at2759"/>
<evidence type="ECO:0000256" key="2">
    <source>
        <dbReference type="ARBA" id="ARBA00022722"/>
    </source>
</evidence>
<evidence type="ECO:0000256" key="7">
    <source>
        <dbReference type="ARBA" id="ARBA00023180"/>
    </source>
</evidence>
<dbReference type="Proteomes" id="UP000809789">
    <property type="component" value="Unassembled WGS sequence"/>
</dbReference>
<dbReference type="Pfam" id="PF02265">
    <property type="entry name" value="S1-P1_nuclease"/>
    <property type="match status" value="1"/>
</dbReference>
<keyword evidence="2" id="KW-0540">Nuclease</keyword>
<evidence type="ECO:0000256" key="3">
    <source>
        <dbReference type="ARBA" id="ARBA00022723"/>
    </source>
</evidence>
<name>A0A8K0L960_9PEZI</name>
<dbReference type="GO" id="GO:0016788">
    <property type="term" value="F:hydrolase activity, acting on ester bonds"/>
    <property type="evidence" value="ECO:0007669"/>
    <property type="project" value="InterPro"/>
</dbReference>
<dbReference type="Gene3D" id="1.10.575.10">
    <property type="entry name" value="P1 Nuclease"/>
    <property type="match status" value="1"/>
</dbReference>
<keyword evidence="3" id="KW-0479">Metal-binding</keyword>
<accession>A0A8K0L960</accession>
<feature type="compositionally biased region" description="Pro residues" evidence="8">
    <location>
        <begin position="73"/>
        <end position="88"/>
    </location>
</feature>
<dbReference type="SUPFAM" id="SSF48537">
    <property type="entry name" value="Phospholipase C/P1 nuclease"/>
    <property type="match status" value="1"/>
</dbReference>
<dbReference type="GO" id="GO:0003676">
    <property type="term" value="F:nucleic acid binding"/>
    <property type="evidence" value="ECO:0007669"/>
    <property type="project" value="InterPro"/>
</dbReference>
<keyword evidence="7" id="KW-0325">Glycoprotein</keyword>
<organism evidence="10 11">
    <name type="scientific">Elsinoe batatas</name>
    <dbReference type="NCBI Taxonomy" id="2601811"/>
    <lineage>
        <taxon>Eukaryota</taxon>
        <taxon>Fungi</taxon>
        <taxon>Dikarya</taxon>
        <taxon>Ascomycota</taxon>
        <taxon>Pezizomycotina</taxon>
        <taxon>Dothideomycetes</taxon>
        <taxon>Dothideomycetidae</taxon>
        <taxon>Myriangiales</taxon>
        <taxon>Elsinoaceae</taxon>
        <taxon>Elsinoe</taxon>
    </lineage>
</organism>
<keyword evidence="5" id="KW-0378">Hydrolase</keyword>
<evidence type="ECO:0000256" key="8">
    <source>
        <dbReference type="SAM" id="MobiDB-lite"/>
    </source>
</evidence>
<feature type="compositionally biased region" description="Low complexity" evidence="8">
    <location>
        <begin position="43"/>
        <end position="56"/>
    </location>
</feature>
<evidence type="ECO:0000256" key="6">
    <source>
        <dbReference type="ARBA" id="ARBA00023157"/>
    </source>
</evidence>
<keyword evidence="11" id="KW-1185">Reference proteome</keyword>